<evidence type="ECO:0000256" key="13">
    <source>
        <dbReference type="SAM" id="Phobius"/>
    </source>
</evidence>
<keyword evidence="16" id="KW-1185">Reference proteome</keyword>
<evidence type="ECO:0000256" key="4">
    <source>
        <dbReference type="ARBA" id="ARBA00022692"/>
    </source>
</evidence>
<evidence type="ECO:0000256" key="5">
    <source>
        <dbReference type="ARBA" id="ARBA00022989"/>
    </source>
</evidence>
<evidence type="ECO:0000256" key="8">
    <source>
        <dbReference type="ARBA" id="ARBA00026028"/>
    </source>
</evidence>
<evidence type="ECO:0000256" key="12">
    <source>
        <dbReference type="RuleBase" id="RU003945"/>
    </source>
</evidence>
<evidence type="ECO:0000256" key="3">
    <source>
        <dbReference type="ARBA" id="ARBA00015325"/>
    </source>
</evidence>
<evidence type="ECO:0000256" key="2">
    <source>
        <dbReference type="ARBA" id="ARBA00010527"/>
    </source>
</evidence>
<feature type="domain" description="Membrane insertase YidC/Oxa/ALB C-terminal" evidence="14">
    <location>
        <begin position="20"/>
        <end position="221"/>
    </location>
</feature>
<name>A0ABV9XNT9_9ACTN</name>
<evidence type="ECO:0000259" key="14">
    <source>
        <dbReference type="Pfam" id="PF02096"/>
    </source>
</evidence>
<accession>A0ABV9XNT9</accession>
<dbReference type="RefSeq" id="WP_345691505.1">
    <property type="nucleotide sequence ID" value="NZ_BAABIT010000001.1"/>
</dbReference>
<feature type="transmembrane region" description="Helical" evidence="13">
    <location>
        <begin position="186"/>
        <end position="207"/>
    </location>
</feature>
<dbReference type="PANTHER" id="PTHR12428">
    <property type="entry name" value="OXA1"/>
    <property type="match status" value="1"/>
</dbReference>
<organism evidence="15 16">
    <name type="scientific">Streptomyces coeruleoprunus</name>
    <dbReference type="NCBI Taxonomy" id="285563"/>
    <lineage>
        <taxon>Bacteria</taxon>
        <taxon>Bacillati</taxon>
        <taxon>Actinomycetota</taxon>
        <taxon>Actinomycetes</taxon>
        <taxon>Kitasatosporales</taxon>
        <taxon>Streptomycetaceae</taxon>
        <taxon>Streptomyces</taxon>
    </lineage>
</organism>
<protein>
    <recommendedName>
        <fullName evidence="3">Membrane protein insertase YidC</fullName>
    </recommendedName>
    <alternativeName>
        <fullName evidence="11">Foldase YidC</fullName>
    </alternativeName>
    <alternativeName>
        <fullName evidence="10">Membrane integrase YidC</fullName>
    </alternativeName>
    <alternativeName>
        <fullName evidence="9">Membrane protein YidC</fullName>
    </alternativeName>
</protein>
<dbReference type="PANTHER" id="PTHR12428:SF65">
    <property type="entry name" value="CYTOCHROME C OXIDASE ASSEMBLY PROTEIN COX18, MITOCHONDRIAL"/>
    <property type="match status" value="1"/>
</dbReference>
<keyword evidence="5 13" id="KW-1133">Transmembrane helix</keyword>
<sequence length="233" mass="24514">MSVFVAFFEWLAGFVPAPAAIVLLTALVRLLLLPLSVAAARGQKARTRLAPQLAELRKKHAKNPERLQKAVLELHAEENVSPLAGCLPGLLQVPVFFLLYHLFTSGRLGDHFLLAAPLEGHWADALAAGGPFGPAGLVYVALFAVVAAVATYTYRQSRAQMAAASAASGGEVLPGVAAPMMKVLPLLSFATLVTVAVVPLAAALYVVTSTTWTAAERTVLYRSGDRSAGRSST</sequence>
<evidence type="ECO:0000313" key="16">
    <source>
        <dbReference type="Proteomes" id="UP001595829"/>
    </source>
</evidence>
<evidence type="ECO:0000256" key="9">
    <source>
        <dbReference type="ARBA" id="ARBA00031538"/>
    </source>
</evidence>
<evidence type="ECO:0000256" key="7">
    <source>
        <dbReference type="ARBA" id="ARBA00025034"/>
    </source>
</evidence>
<evidence type="ECO:0000256" key="6">
    <source>
        <dbReference type="ARBA" id="ARBA00023136"/>
    </source>
</evidence>
<evidence type="ECO:0000256" key="11">
    <source>
        <dbReference type="ARBA" id="ARBA00033342"/>
    </source>
</evidence>
<dbReference type="EMBL" id="JBHSJD010000027">
    <property type="protein sequence ID" value="MFC5027026.1"/>
    <property type="molecule type" value="Genomic_DNA"/>
</dbReference>
<dbReference type="Pfam" id="PF02096">
    <property type="entry name" value="60KD_IMP"/>
    <property type="match status" value="1"/>
</dbReference>
<feature type="transmembrane region" description="Helical" evidence="13">
    <location>
        <begin position="20"/>
        <end position="40"/>
    </location>
</feature>
<evidence type="ECO:0000313" key="15">
    <source>
        <dbReference type="EMBL" id="MFC5027026.1"/>
    </source>
</evidence>
<feature type="transmembrane region" description="Helical" evidence="13">
    <location>
        <begin position="136"/>
        <end position="154"/>
    </location>
</feature>
<comment type="subcellular location">
    <subcellularLocation>
        <location evidence="1 12">Membrane</location>
        <topology evidence="1 12">Multi-pass membrane protein</topology>
    </subcellularLocation>
</comment>
<keyword evidence="4 12" id="KW-0812">Transmembrane</keyword>
<keyword evidence="6 13" id="KW-0472">Membrane</keyword>
<reference evidence="16" key="1">
    <citation type="journal article" date="2019" name="Int. J. Syst. Evol. Microbiol.">
        <title>The Global Catalogue of Microorganisms (GCM) 10K type strain sequencing project: providing services to taxonomists for standard genome sequencing and annotation.</title>
        <authorList>
            <consortium name="The Broad Institute Genomics Platform"/>
            <consortium name="The Broad Institute Genome Sequencing Center for Infectious Disease"/>
            <person name="Wu L."/>
            <person name="Ma J."/>
        </authorList>
    </citation>
    <scope>NUCLEOTIDE SEQUENCE [LARGE SCALE GENOMIC DNA]</scope>
    <source>
        <strain evidence="16">CGMCC 4.1648</strain>
    </source>
</reference>
<dbReference type="NCBIfam" id="TIGR03592">
    <property type="entry name" value="yidC_oxa1_cterm"/>
    <property type="match status" value="1"/>
</dbReference>
<evidence type="ECO:0000256" key="10">
    <source>
        <dbReference type="ARBA" id="ARBA00033245"/>
    </source>
</evidence>
<dbReference type="Proteomes" id="UP001595829">
    <property type="component" value="Unassembled WGS sequence"/>
</dbReference>
<comment type="function">
    <text evidence="7">Required for the insertion and/or proper folding and/or complex formation of integral membrane proteins into the membrane. Involved in integration of membrane proteins that insert both dependently and independently of the Sec translocase complex, as well as at least some lipoproteins. Aids folding of multispanning membrane proteins.</text>
</comment>
<evidence type="ECO:0000256" key="1">
    <source>
        <dbReference type="ARBA" id="ARBA00004141"/>
    </source>
</evidence>
<gene>
    <name evidence="15" type="ORF">ACFPM3_33300</name>
</gene>
<comment type="subunit">
    <text evidence="8">Interacts with the Sec translocase complex via SecD. Specifically interacts with transmembrane segments of nascent integral membrane proteins during membrane integration.</text>
</comment>
<proteinExistence type="inferred from homology"/>
<dbReference type="InterPro" id="IPR001708">
    <property type="entry name" value="YidC/ALB3/OXA1/COX18"/>
</dbReference>
<feature type="transmembrane region" description="Helical" evidence="13">
    <location>
        <begin position="83"/>
        <end position="103"/>
    </location>
</feature>
<comment type="similarity">
    <text evidence="2">Belongs to the OXA1/ALB3/YidC family. Type 1 subfamily.</text>
</comment>
<comment type="caution">
    <text evidence="15">The sequence shown here is derived from an EMBL/GenBank/DDBJ whole genome shotgun (WGS) entry which is preliminary data.</text>
</comment>
<dbReference type="InterPro" id="IPR028055">
    <property type="entry name" value="YidC/Oxa/ALB_C"/>
</dbReference>